<dbReference type="AlphaFoldDB" id="A0A9D1EFG8"/>
<comment type="caution">
    <text evidence="1">The sequence shown here is derived from an EMBL/GenBank/DDBJ whole genome shotgun (WGS) entry which is preliminary data.</text>
</comment>
<reference evidence="1" key="1">
    <citation type="submission" date="2020-10" db="EMBL/GenBank/DDBJ databases">
        <authorList>
            <person name="Gilroy R."/>
        </authorList>
    </citation>
    <scope>NUCLEOTIDE SEQUENCE</scope>
    <source>
        <strain evidence="1">ChiW13-3771</strain>
    </source>
</reference>
<dbReference type="Proteomes" id="UP000824201">
    <property type="component" value="Unassembled WGS sequence"/>
</dbReference>
<proteinExistence type="predicted"/>
<reference evidence="1" key="2">
    <citation type="journal article" date="2021" name="PeerJ">
        <title>Extensive microbial diversity within the chicken gut microbiome revealed by metagenomics and culture.</title>
        <authorList>
            <person name="Gilroy R."/>
            <person name="Ravi A."/>
            <person name="Getino M."/>
            <person name="Pursley I."/>
            <person name="Horton D.L."/>
            <person name="Alikhan N.F."/>
            <person name="Baker D."/>
            <person name="Gharbi K."/>
            <person name="Hall N."/>
            <person name="Watson M."/>
            <person name="Adriaenssens E.M."/>
            <person name="Foster-Nyarko E."/>
            <person name="Jarju S."/>
            <person name="Secka A."/>
            <person name="Antonio M."/>
            <person name="Oren A."/>
            <person name="Chaudhuri R.R."/>
            <person name="La Ragione R."/>
            <person name="Hildebrand F."/>
            <person name="Pallen M.J."/>
        </authorList>
    </citation>
    <scope>NUCLEOTIDE SEQUENCE</scope>
    <source>
        <strain evidence="1">ChiW13-3771</strain>
    </source>
</reference>
<organism evidence="1 2">
    <name type="scientific">Candidatus Fimimorpha faecalis</name>
    <dbReference type="NCBI Taxonomy" id="2840824"/>
    <lineage>
        <taxon>Bacteria</taxon>
        <taxon>Bacillati</taxon>
        <taxon>Bacillota</taxon>
        <taxon>Clostridia</taxon>
        <taxon>Eubacteriales</taxon>
        <taxon>Candidatus Fimimorpha</taxon>
    </lineage>
</organism>
<gene>
    <name evidence="1" type="ORF">IAC96_08725</name>
</gene>
<protein>
    <submittedName>
        <fullName evidence="1">Uncharacterized protein</fullName>
    </submittedName>
</protein>
<evidence type="ECO:0000313" key="2">
    <source>
        <dbReference type="Proteomes" id="UP000824201"/>
    </source>
</evidence>
<sequence>MNLDIIADRRGCGAVKKRSEIRIEDTWNLADMYEILKVWELDYKRAEQLLEDLILKKEN</sequence>
<accession>A0A9D1EFG8</accession>
<evidence type="ECO:0000313" key="1">
    <source>
        <dbReference type="EMBL" id="HIR89018.1"/>
    </source>
</evidence>
<dbReference type="EMBL" id="DVHN01000111">
    <property type="protein sequence ID" value="HIR89018.1"/>
    <property type="molecule type" value="Genomic_DNA"/>
</dbReference>
<name>A0A9D1EFG8_9FIRM</name>